<dbReference type="RefSeq" id="WP_190999391.1">
    <property type="nucleotide sequence ID" value="NZ_JACXSI010000045.1"/>
</dbReference>
<dbReference type="Pfam" id="PF11368">
    <property type="entry name" value="DUF3169"/>
    <property type="match status" value="1"/>
</dbReference>
<sequence>MKAFLKILIFALIGAVIGFASAASISKVDVFKFFSDHITTISYFLLGLFIILILYSFVLVFQFKSIESKNAQGEEEDEKDALLNKKYCDLSLTYSASLIISIINLSIVLIKVENLVLLIANFICFISAIIFQKFSHSLFIKLNPKRNIPKISDKNYEKKLLDIMDDGEEQVMLGGLYKAFNFLNTGIFLAICLAVAYSLIAKESQMFSILLLCSLLLLSNVIYMVTIRQKA</sequence>
<protein>
    <submittedName>
        <fullName evidence="2">DUF3169 family protein</fullName>
    </submittedName>
</protein>
<dbReference type="AlphaFoldDB" id="A0A927CY99"/>
<feature type="transmembrane region" description="Helical" evidence="1">
    <location>
        <begin position="38"/>
        <end position="61"/>
    </location>
</feature>
<keyword evidence="1" id="KW-0472">Membrane</keyword>
<keyword evidence="1" id="KW-1133">Transmembrane helix</keyword>
<accession>A0A927CY99</accession>
<feature type="transmembrane region" description="Helical" evidence="1">
    <location>
        <begin position="182"/>
        <end position="200"/>
    </location>
</feature>
<feature type="transmembrane region" description="Helical" evidence="1">
    <location>
        <begin position="92"/>
        <end position="110"/>
    </location>
</feature>
<evidence type="ECO:0000256" key="1">
    <source>
        <dbReference type="SAM" id="Phobius"/>
    </source>
</evidence>
<evidence type="ECO:0000313" key="3">
    <source>
        <dbReference type="Proteomes" id="UP000602076"/>
    </source>
</evidence>
<dbReference type="InterPro" id="IPR021509">
    <property type="entry name" value="DUF3169"/>
</dbReference>
<dbReference type="Proteomes" id="UP000602076">
    <property type="component" value="Unassembled WGS sequence"/>
</dbReference>
<reference evidence="2" key="1">
    <citation type="submission" date="2020-09" db="EMBL/GenBank/DDBJ databases">
        <title>Bacillus faecalis sp. nov., a moderately halophilic bacterium isolated from cow faeces.</title>
        <authorList>
            <person name="Jiang L."/>
            <person name="Lee J."/>
        </authorList>
    </citation>
    <scope>NUCLEOTIDE SEQUENCE</scope>
    <source>
        <strain evidence="2">AGMB 02131</strain>
    </source>
</reference>
<dbReference type="EMBL" id="JACXSI010000045">
    <property type="protein sequence ID" value="MBD3109861.1"/>
    <property type="molecule type" value="Genomic_DNA"/>
</dbReference>
<organism evidence="2 3">
    <name type="scientific">Peribacillus faecalis</name>
    <dbReference type="NCBI Taxonomy" id="2772559"/>
    <lineage>
        <taxon>Bacteria</taxon>
        <taxon>Bacillati</taxon>
        <taxon>Bacillota</taxon>
        <taxon>Bacilli</taxon>
        <taxon>Bacillales</taxon>
        <taxon>Bacillaceae</taxon>
        <taxon>Peribacillus</taxon>
    </lineage>
</organism>
<name>A0A927CY99_9BACI</name>
<comment type="caution">
    <text evidence="2">The sequence shown here is derived from an EMBL/GenBank/DDBJ whole genome shotgun (WGS) entry which is preliminary data.</text>
</comment>
<evidence type="ECO:0000313" key="2">
    <source>
        <dbReference type="EMBL" id="MBD3109861.1"/>
    </source>
</evidence>
<keyword evidence="3" id="KW-1185">Reference proteome</keyword>
<proteinExistence type="predicted"/>
<gene>
    <name evidence="2" type="ORF">IEO70_16090</name>
</gene>
<feature type="transmembrane region" description="Helical" evidence="1">
    <location>
        <begin position="206"/>
        <end position="225"/>
    </location>
</feature>
<keyword evidence="1" id="KW-0812">Transmembrane</keyword>
<feature type="transmembrane region" description="Helical" evidence="1">
    <location>
        <begin position="116"/>
        <end position="140"/>
    </location>
</feature>